<evidence type="ECO:0000313" key="2">
    <source>
        <dbReference type="EMBL" id="HIR61888.1"/>
    </source>
</evidence>
<dbReference type="Proteomes" id="UP000824241">
    <property type="component" value="Unassembled WGS sequence"/>
</dbReference>
<dbReference type="Gene3D" id="3.50.50.60">
    <property type="entry name" value="FAD/NAD(P)-binding domain"/>
    <property type="match status" value="1"/>
</dbReference>
<dbReference type="InterPro" id="IPR006076">
    <property type="entry name" value="FAD-dep_OxRdtase"/>
</dbReference>
<reference evidence="2" key="2">
    <citation type="journal article" date="2021" name="PeerJ">
        <title>Extensive microbial diversity within the chicken gut microbiome revealed by metagenomics and culture.</title>
        <authorList>
            <person name="Gilroy R."/>
            <person name="Ravi A."/>
            <person name="Getino M."/>
            <person name="Pursley I."/>
            <person name="Horton D.L."/>
            <person name="Alikhan N.F."/>
            <person name="Baker D."/>
            <person name="Gharbi K."/>
            <person name="Hall N."/>
            <person name="Watson M."/>
            <person name="Adriaenssens E.M."/>
            <person name="Foster-Nyarko E."/>
            <person name="Jarju S."/>
            <person name="Secka A."/>
            <person name="Antonio M."/>
            <person name="Oren A."/>
            <person name="Chaudhuri R.R."/>
            <person name="La Ragione R."/>
            <person name="Hildebrand F."/>
            <person name="Pallen M.J."/>
        </authorList>
    </citation>
    <scope>NUCLEOTIDE SEQUENCE</scope>
    <source>
        <strain evidence="2">CHK189-12415</strain>
    </source>
</reference>
<feature type="non-terminal residue" evidence="2">
    <location>
        <position position="65"/>
    </location>
</feature>
<feature type="domain" description="FAD dependent oxidoreductase" evidence="1">
    <location>
        <begin position="3"/>
        <end position="62"/>
    </location>
</feature>
<name>A0A9D1DZN5_9FIRM</name>
<dbReference type="InterPro" id="IPR036188">
    <property type="entry name" value="FAD/NAD-bd_sf"/>
</dbReference>
<dbReference type="PANTHER" id="PTHR42720:SF1">
    <property type="entry name" value="GLYCEROL 3-PHOSPHATE OXIDASE"/>
    <property type="match status" value="1"/>
</dbReference>
<gene>
    <name evidence="2" type="ORF">IAB37_09970</name>
</gene>
<comment type="caution">
    <text evidence="2">The sequence shown here is derived from an EMBL/GenBank/DDBJ whole genome shotgun (WGS) entry which is preliminary data.</text>
</comment>
<dbReference type="InterPro" id="IPR052745">
    <property type="entry name" value="G3P_Oxidase/Oxidoreductase"/>
</dbReference>
<proteinExistence type="predicted"/>
<dbReference type="PANTHER" id="PTHR42720">
    <property type="entry name" value="GLYCEROL-3-PHOSPHATE DEHYDROGENASE"/>
    <property type="match status" value="1"/>
</dbReference>
<sequence>MFDVAVIGAGVVGALAARELSRYAVKTVLLEKADDVAMGASKANSAIVHAGFDCIPGTLMAKMNV</sequence>
<reference evidence="2" key="1">
    <citation type="submission" date="2020-10" db="EMBL/GenBank/DDBJ databases">
        <authorList>
            <person name="Gilroy R."/>
        </authorList>
    </citation>
    <scope>NUCLEOTIDE SEQUENCE</scope>
    <source>
        <strain evidence="2">CHK189-12415</strain>
    </source>
</reference>
<dbReference type="Pfam" id="PF01266">
    <property type="entry name" value="DAO"/>
    <property type="match status" value="1"/>
</dbReference>
<dbReference type="EMBL" id="DVHA01000322">
    <property type="protein sequence ID" value="HIR61888.1"/>
    <property type="molecule type" value="Genomic_DNA"/>
</dbReference>
<protein>
    <submittedName>
        <fullName evidence="2">FAD-dependent oxidoreductase</fullName>
    </submittedName>
</protein>
<dbReference type="AlphaFoldDB" id="A0A9D1DZN5"/>
<organism evidence="2 3">
    <name type="scientific">Candidatus Faecivivens stercoravium</name>
    <dbReference type="NCBI Taxonomy" id="2840803"/>
    <lineage>
        <taxon>Bacteria</taxon>
        <taxon>Bacillati</taxon>
        <taxon>Bacillota</taxon>
        <taxon>Clostridia</taxon>
        <taxon>Eubacteriales</taxon>
        <taxon>Oscillospiraceae</taxon>
        <taxon>Oscillospiraceae incertae sedis</taxon>
        <taxon>Candidatus Faecivivens</taxon>
    </lineage>
</organism>
<dbReference type="SUPFAM" id="SSF51905">
    <property type="entry name" value="FAD/NAD(P)-binding domain"/>
    <property type="match status" value="1"/>
</dbReference>
<evidence type="ECO:0000259" key="1">
    <source>
        <dbReference type="Pfam" id="PF01266"/>
    </source>
</evidence>
<accession>A0A9D1DZN5</accession>
<evidence type="ECO:0000313" key="3">
    <source>
        <dbReference type="Proteomes" id="UP000824241"/>
    </source>
</evidence>